<dbReference type="STRING" id="1742972.COMA1_11228"/>
<organism evidence="3 4">
    <name type="scientific">Candidatus Nitrospira nitrosa</name>
    <dbReference type="NCBI Taxonomy" id="1742972"/>
    <lineage>
        <taxon>Bacteria</taxon>
        <taxon>Pseudomonadati</taxon>
        <taxon>Nitrospirota</taxon>
        <taxon>Nitrospiria</taxon>
        <taxon>Nitrospirales</taxon>
        <taxon>Nitrospiraceae</taxon>
        <taxon>Nitrospira</taxon>
    </lineage>
</organism>
<keyword evidence="1" id="KW-0175">Coiled coil</keyword>
<evidence type="ECO:0000313" key="4">
    <source>
        <dbReference type="Proteomes" id="UP000199032"/>
    </source>
</evidence>
<feature type="compositionally biased region" description="Polar residues" evidence="2">
    <location>
        <begin position="1"/>
        <end position="20"/>
    </location>
</feature>
<dbReference type="Gene3D" id="1.20.120.20">
    <property type="entry name" value="Apolipoprotein"/>
    <property type="match status" value="1"/>
</dbReference>
<dbReference type="OrthoDB" id="5623405at2"/>
<reference evidence="3 4" key="1">
    <citation type="submission" date="2015-10" db="EMBL/GenBank/DDBJ databases">
        <authorList>
            <person name="Gilbert D.G."/>
        </authorList>
    </citation>
    <scope>NUCLEOTIDE SEQUENCE [LARGE SCALE GENOMIC DNA]</scope>
    <source>
        <strain evidence="3">COMA1</strain>
    </source>
</reference>
<protein>
    <submittedName>
        <fullName evidence="3">Uncharacterized protein</fullName>
    </submittedName>
</protein>
<evidence type="ECO:0000256" key="1">
    <source>
        <dbReference type="SAM" id="Coils"/>
    </source>
</evidence>
<keyword evidence="4" id="KW-1185">Reference proteome</keyword>
<feature type="region of interest" description="Disordered" evidence="2">
    <location>
        <begin position="1"/>
        <end position="38"/>
    </location>
</feature>
<sequence length="205" mass="23194">MSRLTTTDQSVEAHQGQTERPLQKGEFPPPDDPSASGHLDKIRDILFGAQAREHDRRFAQLEQHLLREATDLRHDLKRRFESLELYIKKEVESLTNRLSTEQDLRGESVTRLTQDLTQLAATLEEKAHRLEQQASQAQSHVLQQLAERTNELADDVRTRHAETTSALEGAVRDLRAEKTDRTSLAAILMEAAQRLSNGEAPTSRA</sequence>
<dbReference type="AlphaFoldDB" id="A0A0S4L7R0"/>
<evidence type="ECO:0000256" key="2">
    <source>
        <dbReference type="SAM" id="MobiDB-lite"/>
    </source>
</evidence>
<name>A0A0S4L7R0_9BACT</name>
<dbReference type="RefSeq" id="WP_090745117.1">
    <property type="nucleotide sequence ID" value="NZ_CZQA01000001.1"/>
</dbReference>
<proteinExistence type="predicted"/>
<dbReference type="EMBL" id="CZQA01000001">
    <property type="protein sequence ID" value="CUS33573.1"/>
    <property type="molecule type" value="Genomic_DNA"/>
</dbReference>
<accession>A0A0S4L7R0</accession>
<dbReference type="Proteomes" id="UP000199032">
    <property type="component" value="Unassembled WGS sequence"/>
</dbReference>
<gene>
    <name evidence="3" type="ORF">COMA1_11228</name>
</gene>
<feature type="coiled-coil region" evidence="1">
    <location>
        <begin position="113"/>
        <end position="140"/>
    </location>
</feature>
<evidence type="ECO:0000313" key="3">
    <source>
        <dbReference type="EMBL" id="CUS33573.1"/>
    </source>
</evidence>